<reference evidence="1 2" key="1">
    <citation type="submission" date="2008-03" db="EMBL/GenBank/DDBJ databases">
        <title>Sequencing of the draft genome and assembly of Burkholderia ambifaria MEX-5.</title>
        <authorList>
            <consortium name="US DOE Joint Genome Institute (JGI-PGF)"/>
            <person name="Copeland A."/>
            <person name="Lucas S."/>
            <person name="Lapidus A."/>
            <person name="Glavina del Rio T."/>
            <person name="Dalin E."/>
            <person name="Tice H."/>
            <person name="Bruce D."/>
            <person name="Goodwin L."/>
            <person name="Pitluck S."/>
            <person name="Larimer F."/>
            <person name="Land M.L."/>
            <person name="Hauser L."/>
            <person name="Tiedje J."/>
            <person name="Richardson P."/>
        </authorList>
    </citation>
    <scope>NUCLEOTIDE SEQUENCE [LARGE SCALE GENOMIC DNA]</scope>
    <source>
        <strain evidence="1 2">MEX-5</strain>
    </source>
</reference>
<dbReference type="PATRIC" id="fig|396597.7.peg.1963"/>
<accession>B1TCV6</accession>
<organism evidence="1 2">
    <name type="scientific">Burkholderia ambifaria MEX-5</name>
    <dbReference type="NCBI Taxonomy" id="396597"/>
    <lineage>
        <taxon>Bacteria</taxon>
        <taxon>Pseudomonadati</taxon>
        <taxon>Pseudomonadota</taxon>
        <taxon>Betaproteobacteria</taxon>
        <taxon>Burkholderiales</taxon>
        <taxon>Burkholderiaceae</taxon>
        <taxon>Burkholderia</taxon>
        <taxon>Burkholderia cepacia complex</taxon>
    </lineage>
</organism>
<evidence type="ECO:0000313" key="2">
    <source>
        <dbReference type="Proteomes" id="UP000004814"/>
    </source>
</evidence>
<protein>
    <submittedName>
        <fullName evidence="1">Baseplate J family protein</fullName>
    </submittedName>
</protein>
<proteinExistence type="predicted"/>
<comment type="caution">
    <text evidence="1">The sequence shown here is derived from an EMBL/GenBank/DDBJ whole genome shotgun (WGS) entry which is preliminary data.</text>
</comment>
<dbReference type="Proteomes" id="UP000004814">
    <property type="component" value="Unassembled WGS sequence"/>
</dbReference>
<sequence length="254" mass="27423">MISPGDPDKGIDPVYEDDDNLHERIQLAPRGFSVAGPTDAYVFLARAADGRMKAATAYSPSPCVMIVTVLSREGDGTANEELLGIVRKAPEKKRPQADEVIVQSAKIVRYAIRATLRFPPYPPASRNGRATTRALRERGRAGGFFHRVWAGSAENSGIRGVCARKSLIVEKTPAPCRVEFAPIRAAFAPSPIFAPAAVAPFSSLSNSLKKKKKEYEVRQGIDPNATPRVMPVLPSIADAAYFLGPELGRPASQI</sequence>
<evidence type="ECO:0000313" key="1">
    <source>
        <dbReference type="EMBL" id="EDT38598.1"/>
    </source>
</evidence>
<dbReference type="AlphaFoldDB" id="B1TCV6"/>
<name>B1TCV6_9BURK</name>
<gene>
    <name evidence="1" type="ORF">BamMEX5DRAFT_5622</name>
</gene>
<dbReference type="EMBL" id="ABLK01000267">
    <property type="protein sequence ID" value="EDT38598.1"/>
    <property type="molecule type" value="Genomic_DNA"/>
</dbReference>